<dbReference type="SUPFAM" id="SSF53850">
    <property type="entry name" value="Periplasmic binding protein-like II"/>
    <property type="match status" value="1"/>
</dbReference>
<organism evidence="2 3">
    <name type="scientific">Paracraurococcus lichenis</name>
    <dbReference type="NCBI Taxonomy" id="3064888"/>
    <lineage>
        <taxon>Bacteria</taxon>
        <taxon>Pseudomonadati</taxon>
        <taxon>Pseudomonadota</taxon>
        <taxon>Alphaproteobacteria</taxon>
        <taxon>Acetobacterales</taxon>
        <taxon>Roseomonadaceae</taxon>
        <taxon>Paracraurococcus</taxon>
    </lineage>
</organism>
<accession>A0ABT9E0S0</accession>
<evidence type="ECO:0000313" key="2">
    <source>
        <dbReference type="EMBL" id="MDO9709728.1"/>
    </source>
</evidence>
<reference evidence="2 3" key="1">
    <citation type="submission" date="2023-08" db="EMBL/GenBank/DDBJ databases">
        <title>The draft genome sequence of Paracraurococcus sp. LOR1-02.</title>
        <authorList>
            <person name="Kingkaew E."/>
            <person name="Tanasupawat S."/>
        </authorList>
    </citation>
    <scope>NUCLEOTIDE SEQUENCE [LARGE SCALE GENOMIC DNA]</scope>
    <source>
        <strain evidence="2 3">LOR1-02</strain>
    </source>
</reference>
<gene>
    <name evidence="2" type="ORF">Q7A36_15355</name>
</gene>
<name>A0ABT9E0S0_9PROT</name>
<keyword evidence="1" id="KW-0732">Signal</keyword>
<keyword evidence="3" id="KW-1185">Reference proteome</keyword>
<protein>
    <submittedName>
        <fullName evidence="2">Transporter substrate-binding domain-containing protein</fullName>
    </submittedName>
</protein>
<dbReference type="PANTHER" id="PTHR35936:SF17">
    <property type="entry name" value="ARGININE-BINDING EXTRACELLULAR PROTEIN ARTP"/>
    <property type="match status" value="1"/>
</dbReference>
<feature type="signal peptide" evidence="1">
    <location>
        <begin position="1"/>
        <end position="24"/>
    </location>
</feature>
<dbReference type="PANTHER" id="PTHR35936">
    <property type="entry name" value="MEMBRANE-BOUND LYTIC MUREIN TRANSGLYCOSYLASE F"/>
    <property type="match status" value="1"/>
</dbReference>
<dbReference type="Gene3D" id="3.40.190.10">
    <property type="entry name" value="Periplasmic binding protein-like II"/>
    <property type="match status" value="3"/>
</dbReference>
<evidence type="ECO:0000256" key="1">
    <source>
        <dbReference type="SAM" id="SignalP"/>
    </source>
</evidence>
<evidence type="ECO:0000313" key="3">
    <source>
        <dbReference type="Proteomes" id="UP001243009"/>
    </source>
</evidence>
<feature type="chain" id="PRO_5045251773" evidence="1">
    <location>
        <begin position="25"/>
        <end position="282"/>
    </location>
</feature>
<dbReference type="RefSeq" id="WP_305104595.1">
    <property type="nucleotide sequence ID" value="NZ_JAUTWS010000013.1"/>
</dbReference>
<dbReference type="EMBL" id="JAUTWS010000013">
    <property type="protein sequence ID" value="MDO9709728.1"/>
    <property type="molecule type" value="Genomic_DNA"/>
</dbReference>
<sequence>MRPSLPRRGLLAAAAALAAPRVLARPLDEARDSGWLRIALYEDYAPFSAVEAGVPRGIDADLGTRIAQELGLAPRWLTRQAGESVDDDLRLNVWRGDLTGSGTADLMLHVPLDRELARRNDQVAIFGGYLRHQLALAYEEARTGPEPGFEVFERLPIGVETDTNSDFYLLSAQGGRVRANVRHYLPFEAAMEALRGGEVAAVMAQRGQLEGHLRAPGDDRFRLMVPRLPAVFGREWTVGAAVKADSRDLGYAIGDVLDALRESGEIAAICRRHGVTWLAPQG</sequence>
<comment type="caution">
    <text evidence="2">The sequence shown here is derived from an EMBL/GenBank/DDBJ whole genome shotgun (WGS) entry which is preliminary data.</text>
</comment>
<proteinExistence type="predicted"/>
<dbReference type="Proteomes" id="UP001243009">
    <property type="component" value="Unassembled WGS sequence"/>
</dbReference>